<dbReference type="InterPro" id="IPR041519">
    <property type="entry name" value="HEPN_RiboL-PSP"/>
</dbReference>
<organism evidence="2 3">
    <name type="scientific">Sphaerospermopsis kisseleviana CS-549</name>
    <dbReference type="NCBI Taxonomy" id="3021783"/>
    <lineage>
        <taxon>Bacteria</taxon>
        <taxon>Bacillati</taxon>
        <taxon>Cyanobacteriota</taxon>
        <taxon>Cyanophyceae</taxon>
        <taxon>Nostocales</taxon>
        <taxon>Aphanizomenonaceae</taxon>
        <taxon>Sphaerospermopsis</taxon>
        <taxon>Sphaerospermopsis kisseleviana</taxon>
    </lineage>
</organism>
<evidence type="ECO:0000259" key="1">
    <source>
        <dbReference type="Pfam" id="PF18735"/>
    </source>
</evidence>
<protein>
    <submittedName>
        <fullName evidence="2">HEPN domain-containing protein</fullName>
    </submittedName>
</protein>
<dbReference type="RefSeq" id="WP_272111043.1">
    <property type="nucleotide sequence ID" value="NZ_JAQMTI010000325.1"/>
</dbReference>
<evidence type="ECO:0000313" key="3">
    <source>
        <dbReference type="Proteomes" id="UP001211711"/>
    </source>
</evidence>
<keyword evidence="3" id="KW-1185">Reference proteome</keyword>
<name>A0ABT5A0Y2_9CYAN</name>
<feature type="domain" description="RiboL-PSP-HEPN" evidence="1">
    <location>
        <begin position="7"/>
        <end position="162"/>
    </location>
</feature>
<evidence type="ECO:0000313" key="2">
    <source>
        <dbReference type="EMBL" id="MDB9444638.1"/>
    </source>
</evidence>
<gene>
    <name evidence="2" type="ORF">PN497_25280</name>
</gene>
<comment type="caution">
    <text evidence="2">The sequence shown here is derived from an EMBL/GenBank/DDBJ whole genome shotgun (WGS) entry which is preliminary data.</text>
</comment>
<sequence length="167" mass="19368">MAIVKTKIQKTLNDMDKFYNQTTDPNLQKYYSKLALLELCGWIEQAIDDIVLRCAKRCLTNNNHIKLVQQEVKNTSQFDYENNFRKLLVLTIGLMNFEKLEKSVNPVSLAILKPKLDSLKPLRNSHAHTHIENCTQILNSPSVTKRDFTDIFNALKDYEQTLKRLGL</sequence>
<dbReference type="Proteomes" id="UP001211711">
    <property type="component" value="Unassembled WGS sequence"/>
</dbReference>
<proteinExistence type="predicted"/>
<accession>A0ABT5A0Y2</accession>
<reference evidence="2 3" key="1">
    <citation type="submission" date="2023-01" db="EMBL/GenBank/DDBJ databases">
        <title>Genomes from the Australian National Cyanobacteria Reference Collection.</title>
        <authorList>
            <person name="Willis A."/>
            <person name="Lee E.M.F."/>
        </authorList>
    </citation>
    <scope>NUCLEOTIDE SEQUENCE [LARGE SCALE GENOMIC DNA]</scope>
    <source>
        <strain evidence="2 3">CS-549</strain>
    </source>
</reference>
<dbReference type="EMBL" id="JAQMTI010000325">
    <property type="protein sequence ID" value="MDB9444638.1"/>
    <property type="molecule type" value="Genomic_DNA"/>
</dbReference>
<dbReference type="Pfam" id="PF18735">
    <property type="entry name" value="HEPN_RiboL-PSP"/>
    <property type="match status" value="1"/>
</dbReference>